<protein>
    <submittedName>
        <fullName evidence="1">Uncharacterized protein</fullName>
    </submittedName>
</protein>
<comment type="caution">
    <text evidence="1">The sequence shown here is derived from an EMBL/GenBank/DDBJ whole genome shotgun (WGS) entry which is preliminary data.</text>
</comment>
<evidence type="ECO:0000313" key="2">
    <source>
        <dbReference type="Proteomes" id="UP000198287"/>
    </source>
</evidence>
<reference evidence="1 2" key="1">
    <citation type="submission" date="2015-12" db="EMBL/GenBank/DDBJ databases">
        <title>The genome of Folsomia candida.</title>
        <authorList>
            <person name="Faddeeva A."/>
            <person name="Derks M.F."/>
            <person name="Anvar Y."/>
            <person name="Smit S."/>
            <person name="Van Straalen N."/>
            <person name="Roelofs D."/>
        </authorList>
    </citation>
    <scope>NUCLEOTIDE SEQUENCE [LARGE SCALE GENOMIC DNA]</scope>
    <source>
        <strain evidence="1 2">VU population</strain>
        <tissue evidence="1">Whole body</tissue>
    </source>
</reference>
<dbReference type="AlphaFoldDB" id="A0A226CYF2"/>
<name>A0A226CYF2_FOLCA</name>
<proteinExistence type="predicted"/>
<dbReference type="EMBL" id="LNIX01000049">
    <property type="protein sequence ID" value="OXA38009.1"/>
    <property type="molecule type" value="Genomic_DNA"/>
</dbReference>
<dbReference type="Proteomes" id="UP000198287">
    <property type="component" value="Unassembled WGS sequence"/>
</dbReference>
<evidence type="ECO:0000313" key="1">
    <source>
        <dbReference type="EMBL" id="OXA38009.1"/>
    </source>
</evidence>
<organism evidence="1 2">
    <name type="scientific">Folsomia candida</name>
    <name type="common">Springtail</name>
    <dbReference type="NCBI Taxonomy" id="158441"/>
    <lineage>
        <taxon>Eukaryota</taxon>
        <taxon>Metazoa</taxon>
        <taxon>Ecdysozoa</taxon>
        <taxon>Arthropoda</taxon>
        <taxon>Hexapoda</taxon>
        <taxon>Collembola</taxon>
        <taxon>Entomobryomorpha</taxon>
        <taxon>Isotomoidea</taxon>
        <taxon>Isotomidae</taxon>
        <taxon>Proisotominae</taxon>
        <taxon>Folsomia</taxon>
    </lineage>
</organism>
<sequence length="236" mass="25481">MGSEKETKGLLRLPPSPSFLHCAGLELQRLFVALPPCLLALDSCPVSASPTSLVKVNLSNILPGKAAEYGKLSTAAVADSIRKDAVFLGGMNGRHIGRGIPAFSVLLCRVKKYFWEGINIPVSGGGKDDEGDNKGSILNPLAQAPLSFAAKKNVVAVYQAFAHPDDRDIRDAAAQARKMMHIYICKWPEGRGVVIIIIIASLRQLVRCGARPSQERDWTFHRLLAKVTSLVDSAPN</sequence>
<accession>A0A226CYF2</accession>
<keyword evidence="2" id="KW-1185">Reference proteome</keyword>
<gene>
    <name evidence="1" type="ORF">Fcan01_27193</name>
</gene>